<protein>
    <submittedName>
        <fullName evidence="2">Uncharacterized protein</fullName>
    </submittedName>
</protein>
<evidence type="ECO:0000256" key="1">
    <source>
        <dbReference type="SAM" id="MobiDB-lite"/>
    </source>
</evidence>
<organism evidence="2 3">
    <name type="scientific">Forsythia ovata</name>
    <dbReference type="NCBI Taxonomy" id="205694"/>
    <lineage>
        <taxon>Eukaryota</taxon>
        <taxon>Viridiplantae</taxon>
        <taxon>Streptophyta</taxon>
        <taxon>Embryophyta</taxon>
        <taxon>Tracheophyta</taxon>
        <taxon>Spermatophyta</taxon>
        <taxon>Magnoliopsida</taxon>
        <taxon>eudicotyledons</taxon>
        <taxon>Gunneridae</taxon>
        <taxon>Pentapetalae</taxon>
        <taxon>asterids</taxon>
        <taxon>lamiids</taxon>
        <taxon>Lamiales</taxon>
        <taxon>Oleaceae</taxon>
        <taxon>Forsythieae</taxon>
        <taxon>Forsythia</taxon>
    </lineage>
</organism>
<reference evidence="3" key="1">
    <citation type="submission" date="2024-07" db="EMBL/GenBank/DDBJ databases">
        <title>Two chromosome-level genome assemblies of Korean endemic species Abeliophyllum distichum and Forsythia ovata (Oleaceae).</title>
        <authorList>
            <person name="Jang H."/>
        </authorList>
    </citation>
    <scope>NUCLEOTIDE SEQUENCE [LARGE SCALE GENOMIC DNA]</scope>
</reference>
<comment type="caution">
    <text evidence="2">The sequence shown here is derived from an EMBL/GenBank/DDBJ whole genome shotgun (WGS) entry which is preliminary data.</text>
</comment>
<name>A0ABD1XDG9_9LAMI</name>
<gene>
    <name evidence="2" type="ORF">Fot_04545</name>
</gene>
<feature type="compositionally biased region" description="Polar residues" evidence="1">
    <location>
        <begin position="125"/>
        <end position="139"/>
    </location>
</feature>
<keyword evidence="3" id="KW-1185">Reference proteome</keyword>
<dbReference type="EMBL" id="JBFOLJ010000001">
    <property type="protein sequence ID" value="KAL2559806.1"/>
    <property type="molecule type" value="Genomic_DNA"/>
</dbReference>
<evidence type="ECO:0000313" key="3">
    <source>
        <dbReference type="Proteomes" id="UP001604277"/>
    </source>
</evidence>
<feature type="region of interest" description="Disordered" evidence="1">
    <location>
        <begin position="88"/>
        <end position="139"/>
    </location>
</feature>
<proteinExistence type="predicted"/>
<evidence type="ECO:0000313" key="2">
    <source>
        <dbReference type="EMBL" id="KAL2559806.1"/>
    </source>
</evidence>
<accession>A0ABD1XDG9</accession>
<sequence length="139" mass="15549">MTQYHTPLLKSIVYLVDIGSSGKGITHVSNVTTYAMNKRISLLKAINNRSFGLEGSLGKVSKAKLFHLCQRFLDYACCKSKDVHEWQELDGESQQANPQDRPPQYFSENLSHTRIEPALPEDSSHVTSNLTNSPMPLEA</sequence>
<dbReference type="AlphaFoldDB" id="A0ABD1XDG9"/>
<dbReference type="Proteomes" id="UP001604277">
    <property type="component" value="Unassembled WGS sequence"/>
</dbReference>